<sequence>MGFFEEVKREEPYLGSQVMYAICGLMHDFAMMVSRTDSASIDGRHCKKMPRTLRHLSIVTGSAYQKDQHGNISRDEKFEENLKNAITSVSELRTLVLLGHYDFSLLLFQDIFQKAHNLRVLQMSAAPADFLKHVFEE</sequence>
<organism evidence="1 2">
    <name type="scientific">Triticum urartu</name>
    <name type="common">Red wild einkorn</name>
    <name type="synonym">Crithodium urartu</name>
    <dbReference type="NCBI Taxonomy" id="4572"/>
    <lineage>
        <taxon>Eukaryota</taxon>
        <taxon>Viridiplantae</taxon>
        <taxon>Streptophyta</taxon>
        <taxon>Embryophyta</taxon>
        <taxon>Tracheophyta</taxon>
        <taxon>Spermatophyta</taxon>
        <taxon>Magnoliopsida</taxon>
        <taxon>Liliopsida</taxon>
        <taxon>Poales</taxon>
        <taxon>Poaceae</taxon>
        <taxon>BOP clade</taxon>
        <taxon>Pooideae</taxon>
        <taxon>Triticodae</taxon>
        <taxon>Triticeae</taxon>
        <taxon>Triticinae</taxon>
        <taxon>Triticum</taxon>
    </lineage>
</organism>
<accession>A0A8R7TME5</accession>
<dbReference type="AlphaFoldDB" id="A0A8R7TME5"/>
<keyword evidence="2" id="KW-1185">Reference proteome</keyword>
<reference evidence="1" key="3">
    <citation type="submission" date="2022-06" db="UniProtKB">
        <authorList>
            <consortium name="EnsemblPlants"/>
        </authorList>
    </citation>
    <scope>IDENTIFICATION</scope>
</reference>
<proteinExistence type="predicted"/>
<name>A0A8R7TME5_TRIUA</name>
<dbReference type="EnsemblPlants" id="TuG1812G0200005120.01.T01">
    <property type="protein sequence ID" value="TuG1812G0200005120.01.T01.cds378876"/>
    <property type="gene ID" value="TuG1812G0200005120.01"/>
</dbReference>
<dbReference type="Gramene" id="TuG1812G0200005120.01.T01">
    <property type="protein sequence ID" value="TuG1812G0200005120.01.T01.cds378876"/>
    <property type="gene ID" value="TuG1812G0200005120.01"/>
</dbReference>
<protein>
    <submittedName>
        <fullName evidence="1">Uncharacterized protein</fullName>
    </submittedName>
</protein>
<evidence type="ECO:0000313" key="1">
    <source>
        <dbReference type="EnsemblPlants" id="TuG1812G0200005120.01.T01.cds378876"/>
    </source>
</evidence>
<dbReference type="Proteomes" id="UP000015106">
    <property type="component" value="Chromosome 2"/>
</dbReference>
<reference evidence="2" key="1">
    <citation type="journal article" date="2013" name="Nature">
        <title>Draft genome of the wheat A-genome progenitor Triticum urartu.</title>
        <authorList>
            <person name="Ling H.Q."/>
            <person name="Zhao S."/>
            <person name="Liu D."/>
            <person name="Wang J."/>
            <person name="Sun H."/>
            <person name="Zhang C."/>
            <person name="Fan H."/>
            <person name="Li D."/>
            <person name="Dong L."/>
            <person name="Tao Y."/>
            <person name="Gao C."/>
            <person name="Wu H."/>
            <person name="Li Y."/>
            <person name="Cui Y."/>
            <person name="Guo X."/>
            <person name="Zheng S."/>
            <person name="Wang B."/>
            <person name="Yu K."/>
            <person name="Liang Q."/>
            <person name="Yang W."/>
            <person name="Lou X."/>
            <person name="Chen J."/>
            <person name="Feng M."/>
            <person name="Jian J."/>
            <person name="Zhang X."/>
            <person name="Luo G."/>
            <person name="Jiang Y."/>
            <person name="Liu J."/>
            <person name="Wang Z."/>
            <person name="Sha Y."/>
            <person name="Zhang B."/>
            <person name="Wu H."/>
            <person name="Tang D."/>
            <person name="Shen Q."/>
            <person name="Xue P."/>
            <person name="Zou S."/>
            <person name="Wang X."/>
            <person name="Liu X."/>
            <person name="Wang F."/>
            <person name="Yang Y."/>
            <person name="An X."/>
            <person name="Dong Z."/>
            <person name="Zhang K."/>
            <person name="Zhang X."/>
            <person name="Luo M.C."/>
            <person name="Dvorak J."/>
            <person name="Tong Y."/>
            <person name="Wang J."/>
            <person name="Yang H."/>
            <person name="Li Z."/>
            <person name="Wang D."/>
            <person name="Zhang A."/>
            <person name="Wang J."/>
        </authorList>
    </citation>
    <scope>NUCLEOTIDE SEQUENCE</scope>
    <source>
        <strain evidence="2">cv. G1812</strain>
    </source>
</reference>
<evidence type="ECO:0000313" key="2">
    <source>
        <dbReference type="Proteomes" id="UP000015106"/>
    </source>
</evidence>
<reference evidence="1" key="2">
    <citation type="submission" date="2018-03" db="EMBL/GenBank/DDBJ databases">
        <title>The Triticum urartu genome reveals the dynamic nature of wheat genome evolution.</title>
        <authorList>
            <person name="Ling H."/>
            <person name="Ma B."/>
            <person name="Shi X."/>
            <person name="Liu H."/>
            <person name="Dong L."/>
            <person name="Sun H."/>
            <person name="Cao Y."/>
            <person name="Gao Q."/>
            <person name="Zheng S."/>
            <person name="Li Y."/>
            <person name="Yu Y."/>
            <person name="Du H."/>
            <person name="Qi M."/>
            <person name="Li Y."/>
            <person name="Yu H."/>
            <person name="Cui Y."/>
            <person name="Wang N."/>
            <person name="Chen C."/>
            <person name="Wu H."/>
            <person name="Zhao Y."/>
            <person name="Zhang J."/>
            <person name="Li Y."/>
            <person name="Zhou W."/>
            <person name="Zhang B."/>
            <person name="Hu W."/>
            <person name="Eijk M."/>
            <person name="Tang J."/>
            <person name="Witsenboer H."/>
            <person name="Zhao S."/>
            <person name="Li Z."/>
            <person name="Zhang A."/>
            <person name="Wang D."/>
            <person name="Liang C."/>
        </authorList>
    </citation>
    <scope>NUCLEOTIDE SEQUENCE [LARGE SCALE GENOMIC DNA]</scope>
    <source>
        <strain evidence="1">cv. G1812</strain>
    </source>
</reference>